<feature type="transmembrane region" description="Helical" evidence="6">
    <location>
        <begin position="439"/>
        <end position="461"/>
    </location>
</feature>
<accession>H2IRK9</accession>
<dbReference type="InterPro" id="IPR035681">
    <property type="entry name" value="ComA-like_MBL"/>
</dbReference>
<organism evidence="8 9">
    <name type="scientific">Rahnella aquatilis (strain ATCC 33071 / DSM 4594 / JCM 1683 / NBRC 105701 / NCIMB 13365 / CIP 78.65)</name>
    <dbReference type="NCBI Taxonomy" id="745277"/>
    <lineage>
        <taxon>Bacteria</taxon>
        <taxon>Pseudomonadati</taxon>
        <taxon>Pseudomonadota</taxon>
        <taxon>Gammaproteobacteria</taxon>
        <taxon>Enterobacterales</taxon>
        <taxon>Yersiniaceae</taxon>
        <taxon>Rahnella</taxon>
    </lineage>
</organism>
<dbReference type="Gene3D" id="3.60.15.10">
    <property type="entry name" value="Ribonuclease Z/Hydroxyacylglutathione hydrolase-like"/>
    <property type="match status" value="1"/>
</dbReference>
<dbReference type="SUPFAM" id="SSF56281">
    <property type="entry name" value="Metallo-hydrolase/oxidoreductase"/>
    <property type="match status" value="1"/>
</dbReference>
<dbReference type="CDD" id="cd07731">
    <property type="entry name" value="ComA-like_MBL-fold"/>
    <property type="match status" value="1"/>
</dbReference>
<keyword evidence="9" id="KW-1185">Reference proteome</keyword>
<dbReference type="Proteomes" id="UP000009010">
    <property type="component" value="Chromosome"/>
</dbReference>
<evidence type="ECO:0000313" key="8">
    <source>
        <dbReference type="EMBL" id="AEX51445.1"/>
    </source>
</evidence>
<dbReference type="GO" id="GO:0005886">
    <property type="term" value="C:plasma membrane"/>
    <property type="evidence" value="ECO:0007669"/>
    <property type="project" value="UniProtKB-SubCell"/>
</dbReference>
<reference evidence="8 9" key="1">
    <citation type="journal article" date="2012" name="J. Bacteriol.">
        <title>Complete Genome Sequence of Rahnella aquatilis CIP 78.65.</title>
        <authorList>
            <person name="Martinez R.J."/>
            <person name="Bruce D."/>
            <person name="Detter C."/>
            <person name="Goodwin L.A."/>
            <person name="Han J."/>
            <person name="Han C.S."/>
            <person name="Held B."/>
            <person name="Land M.L."/>
            <person name="Mikhailova N."/>
            <person name="Nolan M."/>
            <person name="Pennacchio L."/>
            <person name="Pitluck S."/>
            <person name="Tapia R."/>
            <person name="Woyke T."/>
            <person name="Sobecky P.A."/>
        </authorList>
    </citation>
    <scope>NUCLEOTIDE SEQUENCE [LARGE SCALE GENOMIC DNA]</scope>
    <source>
        <strain evidence="9">ATCC 33071 / DSM 4594 / JCM 1683 / NBRC 105701 / NCIMB 13365 / CIP 78.65</strain>
    </source>
</reference>
<dbReference type="GO" id="GO:0030420">
    <property type="term" value="P:establishment of competence for transformation"/>
    <property type="evidence" value="ECO:0007669"/>
    <property type="project" value="InterPro"/>
</dbReference>
<comment type="subcellular location">
    <subcellularLocation>
        <location evidence="1">Cell membrane</location>
        <topology evidence="1">Multi-pass membrane protein</topology>
    </subcellularLocation>
</comment>
<keyword evidence="2" id="KW-1003">Cell membrane</keyword>
<evidence type="ECO:0000256" key="5">
    <source>
        <dbReference type="ARBA" id="ARBA00023136"/>
    </source>
</evidence>
<dbReference type="eggNOG" id="COG2333">
    <property type="taxonomic scope" value="Bacteria"/>
</dbReference>
<dbReference type="InterPro" id="IPR004477">
    <property type="entry name" value="ComEC_N"/>
</dbReference>
<dbReference type="NCBIfam" id="TIGR00361">
    <property type="entry name" value="ComEC_Rec2"/>
    <property type="match status" value="1"/>
</dbReference>
<dbReference type="PANTHER" id="PTHR30619:SF1">
    <property type="entry name" value="RECOMBINATION PROTEIN 2"/>
    <property type="match status" value="1"/>
</dbReference>
<dbReference type="PATRIC" id="fig|745277.3.peg.1503"/>
<evidence type="ECO:0000256" key="1">
    <source>
        <dbReference type="ARBA" id="ARBA00004651"/>
    </source>
</evidence>
<dbReference type="SMART" id="SM00849">
    <property type="entry name" value="Lactamase_B"/>
    <property type="match status" value="1"/>
</dbReference>
<dbReference type="EMBL" id="CP003244">
    <property type="protein sequence ID" value="AEX51445.1"/>
    <property type="molecule type" value="Genomic_DNA"/>
</dbReference>
<dbReference type="Pfam" id="PF13567">
    <property type="entry name" value="DUF4131"/>
    <property type="match status" value="1"/>
</dbReference>
<dbReference type="InterPro" id="IPR004797">
    <property type="entry name" value="Competence_ComEC/Rec2"/>
</dbReference>
<evidence type="ECO:0000259" key="7">
    <source>
        <dbReference type="SMART" id="SM00849"/>
    </source>
</evidence>
<feature type="transmembrane region" description="Helical" evidence="6">
    <location>
        <begin position="212"/>
        <end position="234"/>
    </location>
</feature>
<dbReference type="Pfam" id="PF03772">
    <property type="entry name" value="Competence"/>
    <property type="match status" value="1"/>
</dbReference>
<dbReference type="HOGENOM" id="CLU_010363_3_0_6"/>
<keyword evidence="3 6" id="KW-0812">Transmembrane</keyword>
<evidence type="ECO:0000256" key="2">
    <source>
        <dbReference type="ARBA" id="ARBA00022475"/>
    </source>
</evidence>
<feature type="domain" description="Metallo-beta-lactamase" evidence="7">
    <location>
        <begin position="501"/>
        <end position="683"/>
    </location>
</feature>
<name>H2IRK9_RAHAC</name>
<sequence length="748" mass="84680">MMPLLIFFRLPSLLQLTMLCIAAACCFRFHHKTFSLIAIGLLSFSWASFQGNMQLDQISVLQGTQRHVTAAVESINLGSNGTSSVLFKLEKAEGKIIFPPVMFRTKWEEAEQELLAGQRWDMTVSLRPVHSVLNEGGFDAQRWALSQHAPLTATVRNSRLIDSKISLRQQFIQRVQQKMPPMENTPILIALAFGEKGLIQSTDKLLLQKTGIAHLVAISGLHIGIAALFGWWLARGLQYLLPVKLIDYRFPLFMSGIFLLTYTWLSGGNAPAVRAALAVSMWILLRLFRVRCHPCQIWLWVVATLLLADPMNLLSDSFWLSCFAVGALVFWFQWAPLPAMFQQAWYWALFRWGHLQLGMTLLLLPLQVGIFHGINLFSFPANMWAVPVVSLITVPLVLLALLMNTVPCVFMDYLQALLWQLADATLRLALWGVKALPDGWIPLGESFVVASLMGWLVLLCWRICPLRQCLSLLLSLFAISFVWLNRNPAERWRVDMLDVGHGLSVLISKNGRGVLYDTGNRWEGGSAAEQNIIPFLNWKNIQLEQIIISHNDMDHRGGLAPLQRRYPAASVRESALSEQQHLKCMAGEQWRWQGLDFNVLWPEKMSGDAGNNDSCVIRIDDGSFSLLLTGDIEAETEKALVRKWRSELQATALQVPHHGSNTSSIPPFLRAVKPVIALASASRFNKWHLPAHKVVSRYNKARYDWHSTSESGQLSLFIFDDYWTIKGLREQLIPRWYHHQFGVSADNE</sequence>
<protein>
    <submittedName>
        <fullName evidence="8">DNA internalization-related competence protein ComEC/Rec2</fullName>
    </submittedName>
</protein>
<keyword evidence="5 6" id="KW-0472">Membrane</keyword>
<dbReference type="InterPro" id="IPR052159">
    <property type="entry name" value="Competence_DNA_uptake"/>
</dbReference>
<dbReference type="InterPro" id="IPR025405">
    <property type="entry name" value="DUF4131"/>
</dbReference>
<feature type="transmembrane region" description="Helical" evidence="6">
    <location>
        <begin position="357"/>
        <end position="377"/>
    </location>
</feature>
<feature type="transmembrane region" description="Helical" evidence="6">
    <location>
        <begin position="318"/>
        <end position="337"/>
    </location>
</feature>
<gene>
    <name evidence="8" type="ordered locus">Rahaq2_1567</name>
</gene>
<dbReference type="InterPro" id="IPR001279">
    <property type="entry name" value="Metallo-B-lactamas"/>
</dbReference>
<reference evidence="9" key="2">
    <citation type="submission" date="2012-01" db="EMBL/GenBank/DDBJ databases">
        <title>Complete sequence of chromosome of Rahnella aquatilis CIP 78.65.</title>
        <authorList>
            <person name="Lucas S."/>
            <person name="Han J."/>
            <person name="Lapidus A."/>
            <person name="Cheng J.-F."/>
            <person name="Goodwin L."/>
            <person name="Pitluck S."/>
            <person name="Peters L."/>
            <person name="Ovchinnikova G."/>
            <person name="Held B."/>
            <person name="Detter J.C."/>
            <person name="Han C."/>
            <person name="Tapia R."/>
            <person name="Land M."/>
            <person name="Hauser L."/>
            <person name="Kyrpides N."/>
            <person name="Ivanova N."/>
            <person name="Pagani I."/>
            <person name="Sobecky P."/>
            <person name="Martinez R."/>
            <person name="Woyke T."/>
        </authorList>
    </citation>
    <scope>NUCLEOTIDE SEQUENCE [LARGE SCALE GENOMIC DNA]</scope>
    <source>
        <strain evidence="9">ATCC 33071 / DSM 4594 / JCM 1683 / NBRC 105701 / NCIMB 13365 / CIP 78.65</strain>
    </source>
</reference>
<evidence type="ECO:0000313" key="9">
    <source>
        <dbReference type="Proteomes" id="UP000009010"/>
    </source>
</evidence>
<evidence type="ECO:0000256" key="6">
    <source>
        <dbReference type="SAM" id="Phobius"/>
    </source>
</evidence>
<dbReference type="InterPro" id="IPR036866">
    <property type="entry name" value="RibonucZ/Hydroxyglut_hydro"/>
</dbReference>
<dbReference type="AlphaFoldDB" id="H2IRK9"/>
<evidence type="ECO:0000256" key="4">
    <source>
        <dbReference type="ARBA" id="ARBA00022989"/>
    </source>
</evidence>
<proteinExistence type="predicted"/>
<dbReference type="Pfam" id="PF00753">
    <property type="entry name" value="Lactamase_B"/>
    <property type="match status" value="1"/>
</dbReference>
<dbReference type="KEGG" id="raq:Rahaq2_1567"/>
<dbReference type="eggNOG" id="COG0658">
    <property type="taxonomic scope" value="Bacteria"/>
</dbReference>
<dbReference type="NCBIfam" id="NF008580">
    <property type="entry name" value="PRK11539.1"/>
    <property type="match status" value="1"/>
</dbReference>
<feature type="transmembrane region" description="Helical" evidence="6">
    <location>
        <begin position="468"/>
        <end position="484"/>
    </location>
</feature>
<dbReference type="STRING" id="745277.Rahaq2_1567"/>
<feature type="transmembrane region" description="Helical" evidence="6">
    <location>
        <begin position="383"/>
        <end position="402"/>
    </location>
</feature>
<dbReference type="PANTHER" id="PTHR30619">
    <property type="entry name" value="DNA INTERNALIZATION/COMPETENCE PROTEIN COMEC/REC2"/>
    <property type="match status" value="1"/>
</dbReference>
<keyword evidence="4 6" id="KW-1133">Transmembrane helix</keyword>
<dbReference type="OrthoDB" id="9761531at2"/>
<feature type="transmembrane region" description="Helical" evidence="6">
    <location>
        <begin position="246"/>
        <end position="265"/>
    </location>
</feature>
<dbReference type="NCBIfam" id="TIGR00360">
    <property type="entry name" value="ComEC_N-term"/>
    <property type="match status" value="1"/>
</dbReference>
<evidence type="ECO:0000256" key="3">
    <source>
        <dbReference type="ARBA" id="ARBA00022692"/>
    </source>
</evidence>